<evidence type="ECO:0000313" key="1">
    <source>
        <dbReference type="EMBL" id="GFU44390.1"/>
    </source>
</evidence>
<evidence type="ECO:0000313" key="2">
    <source>
        <dbReference type="Proteomes" id="UP000887013"/>
    </source>
</evidence>
<dbReference type="EMBL" id="BMAW01036531">
    <property type="protein sequence ID" value="GFU44390.1"/>
    <property type="molecule type" value="Genomic_DNA"/>
</dbReference>
<dbReference type="Proteomes" id="UP000887013">
    <property type="component" value="Unassembled WGS sequence"/>
</dbReference>
<accession>A0A8X6QYW8</accession>
<dbReference type="InterPro" id="IPR036397">
    <property type="entry name" value="RNaseH_sf"/>
</dbReference>
<reference evidence="1" key="1">
    <citation type="submission" date="2020-08" db="EMBL/GenBank/DDBJ databases">
        <title>Multicomponent nature underlies the extraordinary mechanical properties of spider dragline silk.</title>
        <authorList>
            <person name="Kono N."/>
            <person name="Nakamura H."/>
            <person name="Mori M."/>
            <person name="Yoshida Y."/>
            <person name="Ohtoshi R."/>
            <person name="Malay A.D."/>
            <person name="Moran D.A.P."/>
            <person name="Tomita M."/>
            <person name="Numata K."/>
            <person name="Arakawa K."/>
        </authorList>
    </citation>
    <scope>NUCLEOTIDE SEQUENCE</scope>
</reference>
<organism evidence="1 2">
    <name type="scientific">Nephila pilipes</name>
    <name type="common">Giant wood spider</name>
    <name type="synonym">Nephila maculata</name>
    <dbReference type="NCBI Taxonomy" id="299642"/>
    <lineage>
        <taxon>Eukaryota</taxon>
        <taxon>Metazoa</taxon>
        <taxon>Ecdysozoa</taxon>
        <taxon>Arthropoda</taxon>
        <taxon>Chelicerata</taxon>
        <taxon>Arachnida</taxon>
        <taxon>Araneae</taxon>
        <taxon>Araneomorphae</taxon>
        <taxon>Entelegynae</taxon>
        <taxon>Araneoidea</taxon>
        <taxon>Nephilidae</taxon>
        <taxon>Nephila</taxon>
    </lineage>
</organism>
<name>A0A8X6QYW8_NEPPI</name>
<dbReference type="Gene3D" id="3.30.420.10">
    <property type="entry name" value="Ribonuclease H-like superfamily/Ribonuclease H"/>
    <property type="match status" value="1"/>
</dbReference>
<sequence length="141" mass="15816">MCSARVAAEMEALASESATRTNSVWEAGRRLGLLPSSIHNILHGVQYPYKLQSCHELLQPDTVEKEKHLRVKGWKMVTVNAQPYLTLLCGKVVPCLYEKDALSAVTFMQDGATSHTSNPVKESLIRTFEVERIISKRCKFP</sequence>
<dbReference type="GO" id="GO:0003676">
    <property type="term" value="F:nucleic acid binding"/>
    <property type="evidence" value="ECO:0007669"/>
    <property type="project" value="InterPro"/>
</dbReference>
<dbReference type="AlphaFoldDB" id="A0A8X6QYW8"/>
<protein>
    <submittedName>
        <fullName evidence="1">Uncharacterized protein</fullName>
    </submittedName>
</protein>
<gene>
    <name evidence="1" type="ORF">NPIL_688821</name>
</gene>
<proteinExistence type="predicted"/>
<dbReference type="OrthoDB" id="6430321at2759"/>
<keyword evidence="2" id="KW-1185">Reference proteome</keyword>
<comment type="caution">
    <text evidence="1">The sequence shown here is derived from an EMBL/GenBank/DDBJ whole genome shotgun (WGS) entry which is preliminary data.</text>
</comment>